<gene>
    <name evidence="5" type="ORF">GCM10023322_81500</name>
</gene>
<accession>A0ABP9SUD4</accession>
<protein>
    <recommendedName>
        <fullName evidence="7">Methyltransferase small domain-containing protein</fullName>
    </recommendedName>
</protein>
<keyword evidence="2" id="KW-0808">Transferase</keyword>
<dbReference type="Gene3D" id="3.90.1200.10">
    <property type="match status" value="1"/>
</dbReference>
<reference evidence="6" key="1">
    <citation type="journal article" date="2019" name="Int. J. Syst. Evol. Microbiol.">
        <title>The Global Catalogue of Microorganisms (GCM) 10K type strain sequencing project: providing services to taxonomists for standard genome sequencing and annotation.</title>
        <authorList>
            <consortium name="The Broad Institute Genomics Platform"/>
            <consortium name="The Broad Institute Genome Sequencing Center for Infectious Disease"/>
            <person name="Wu L."/>
            <person name="Ma J."/>
        </authorList>
    </citation>
    <scope>NUCLEOTIDE SEQUENCE [LARGE SCALE GENOMIC DNA]</scope>
    <source>
        <strain evidence="6">JCM 18304</strain>
    </source>
</reference>
<dbReference type="PANTHER" id="PTHR47816">
    <property type="entry name" value="RIBOSOMAL RNA SMALL SUBUNIT METHYLTRANSFERASE C"/>
    <property type="match status" value="1"/>
</dbReference>
<dbReference type="InterPro" id="IPR002575">
    <property type="entry name" value="Aminoglycoside_PTrfase"/>
</dbReference>
<comment type="caution">
    <text evidence="5">The sequence shown here is derived from an EMBL/GenBank/DDBJ whole genome shotgun (WGS) entry which is preliminary data.</text>
</comment>
<dbReference type="Pfam" id="PF05175">
    <property type="entry name" value="MTS"/>
    <property type="match status" value="1"/>
</dbReference>
<dbReference type="EMBL" id="BAABJQ010000050">
    <property type="protein sequence ID" value="GAA5201471.1"/>
    <property type="molecule type" value="Genomic_DNA"/>
</dbReference>
<dbReference type="CDD" id="cd02440">
    <property type="entry name" value="AdoMet_MTases"/>
    <property type="match status" value="1"/>
</dbReference>
<dbReference type="SUPFAM" id="SSF56112">
    <property type="entry name" value="Protein kinase-like (PK-like)"/>
    <property type="match status" value="1"/>
</dbReference>
<feature type="domain" description="Aminoglycoside phosphotransferase" evidence="3">
    <location>
        <begin position="224"/>
        <end position="314"/>
    </location>
</feature>
<dbReference type="PANTHER" id="PTHR47816:SF4">
    <property type="entry name" value="RIBOSOMAL RNA SMALL SUBUNIT METHYLTRANSFERASE C"/>
    <property type="match status" value="1"/>
</dbReference>
<dbReference type="InterPro" id="IPR007848">
    <property type="entry name" value="Small_mtfrase_dom"/>
</dbReference>
<evidence type="ECO:0000259" key="4">
    <source>
        <dbReference type="Pfam" id="PF05175"/>
    </source>
</evidence>
<sequence>MVDLRIDGESFALTTAAGVFGAQGVDRGTMTLLRHAPAPRPATGVVDLGAGYGPIAVTLGRRQPAAGVWAVEVNERALGLIRSNASRVPNVVAARPEEVPPALRFDGLYSNPPIKIGKDALHELLLDWLGRLVPGGYGWLVVKQAMGADSLRQWLDETGYPTDRAAAKQGYRLLRVRAGGGGQADAGPAATGQAGTGPGPLAPDDLATIGAGTGGAWTVLGHLHGGGSDPVYLLGRGALRAVLKLKHGAWWADQLSRAATTVEELRAAGYPTPPVLGFGRLDEDRAYLLTGFVRGETLNRLDPATLDAVLGAVALHGEVRPSPVRDWSVMVTSFLNGGIADFTFHPDVLPLARRALDLVSRPVPALPTGGFAHGDFTLRNLLFHEGGLAAVLDLEGFGRGTPVIDLVSLLTATTDPVDGSPDVTRRIVEYAVSLGGTDAFLACLAHRVLATVSWATEHPQLLTDAARRARALLDAVD</sequence>
<dbReference type="InterPro" id="IPR046977">
    <property type="entry name" value="RsmC/RlmG"/>
</dbReference>
<keyword evidence="6" id="KW-1185">Reference proteome</keyword>
<dbReference type="Pfam" id="PF01636">
    <property type="entry name" value="APH"/>
    <property type="match status" value="2"/>
</dbReference>
<evidence type="ECO:0008006" key="7">
    <source>
        <dbReference type="Google" id="ProtNLM"/>
    </source>
</evidence>
<keyword evidence="1" id="KW-0489">Methyltransferase</keyword>
<organism evidence="5 6">
    <name type="scientific">Rugosimonospora acidiphila</name>
    <dbReference type="NCBI Taxonomy" id="556531"/>
    <lineage>
        <taxon>Bacteria</taxon>
        <taxon>Bacillati</taxon>
        <taxon>Actinomycetota</taxon>
        <taxon>Actinomycetes</taxon>
        <taxon>Micromonosporales</taxon>
        <taxon>Micromonosporaceae</taxon>
        <taxon>Rugosimonospora</taxon>
    </lineage>
</organism>
<evidence type="ECO:0000256" key="1">
    <source>
        <dbReference type="ARBA" id="ARBA00022603"/>
    </source>
</evidence>
<dbReference type="Proteomes" id="UP001501570">
    <property type="component" value="Unassembled WGS sequence"/>
</dbReference>
<proteinExistence type="predicted"/>
<dbReference type="Gene3D" id="3.40.50.150">
    <property type="entry name" value="Vaccinia Virus protein VP39"/>
    <property type="match status" value="1"/>
</dbReference>
<dbReference type="InterPro" id="IPR029063">
    <property type="entry name" value="SAM-dependent_MTases_sf"/>
</dbReference>
<feature type="domain" description="Aminoglycoside phosphotransferase" evidence="3">
    <location>
        <begin position="348"/>
        <end position="422"/>
    </location>
</feature>
<evidence type="ECO:0000259" key="3">
    <source>
        <dbReference type="Pfam" id="PF01636"/>
    </source>
</evidence>
<evidence type="ECO:0000256" key="2">
    <source>
        <dbReference type="ARBA" id="ARBA00022679"/>
    </source>
</evidence>
<feature type="domain" description="Methyltransferase small" evidence="4">
    <location>
        <begin position="12"/>
        <end position="174"/>
    </location>
</feature>
<dbReference type="SUPFAM" id="SSF53335">
    <property type="entry name" value="S-adenosyl-L-methionine-dependent methyltransferases"/>
    <property type="match status" value="1"/>
</dbReference>
<name>A0ABP9SUD4_9ACTN</name>
<evidence type="ECO:0000313" key="6">
    <source>
        <dbReference type="Proteomes" id="UP001501570"/>
    </source>
</evidence>
<evidence type="ECO:0000313" key="5">
    <source>
        <dbReference type="EMBL" id="GAA5201471.1"/>
    </source>
</evidence>
<dbReference type="InterPro" id="IPR011009">
    <property type="entry name" value="Kinase-like_dom_sf"/>
</dbReference>